<dbReference type="RefSeq" id="WP_208019589.1">
    <property type="nucleotide sequence ID" value="NZ_JAGDQJ010000068.1"/>
</dbReference>
<dbReference type="Proteomes" id="UP000677611">
    <property type="component" value="Unassembled WGS sequence"/>
</dbReference>
<evidence type="ECO:0000313" key="2">
    <source>
        <dbReference type="EMBL" id="MBO1628591.1"/>
    </source>
</evidence>
<feature type="signal peptide" evidence="1">
    <location>
        <begin position="1"/>
        <end position="24"/>
    </location>
</feature>
<accession>A0ABS3P6V3</accession>
<keyword evidence="3" id="KW-1185">Reference proteome</keyword>
<protein>
    <submittedName>
        <fullName evidence="2">Uncharacterized protein</fullName>
    </submittedName>
</protein>
<name>A0ABS3P6V3_9BACI</name>
<evidence type="ECO:0000256" key="1">
    <source>
        <dbReference type="SAM" id="SignalP"/>
    </source>
</evidence>
<dbReference type="EMBL" id="JAGDQJ010000068">
    <property type="protein sequence ID" value="MBO1628591.1"/>
    <property type="molecule type" value="Genomic_DNA"/>
</dbReference>
<proteinExistence type="predicted"/>
<reference evidence="2 3" key="1">
    <citation type="submission" date="2021-03" db="EMBL/GenBank/DDBJ databases">
        <title>Identification of novel Bacillus strains.</title>
        <authorList>
            <person name="Xiao Z."/>
            <person name="Li Y."/>
            <person name="Shen J."/>
        </authorList>
    </citation>
    <scope>NUCLEOTIDE SEQUENCE [LARGE SCALE GENOMIC DNA]</scope>
    <source>
        <strain evidence="2 3">SY8</strain>
    </source>
</reference>
<feature type="chain" id="PRO_5045836428" evidence="1">
    <location>
        <begin position="25"/>
        <end position="139"/>
    </location>
</feature>
<comment type="caution">
    <text evidence="2">The sequence shown here is derived from an EMBL/GenBank/DDBJ whole genome shotgun (WGS) entry which is preliminary data.</text>
</comment>
<sequence length="139" mass="15583">MKKVLSVMSLLMLLMFGFSGLASAATDYNWAWFNTNDGKWDRTIKTTNYDNAVRIYVRNSVMVPGNKPIGSTVLSAKLCNTSTGRCTGYQKLYYGYESSSNPFTTFTNMIPGTYYVDIYDPYGSYSVSGENYISVASFF</sequence>
<keyword evidence="1" id="KW-0732">Signal</keyword>
<gene>
    <name evidence="2" type="ORF">J4P90_26115</name>
</gene>
<evidence type="ECO:0000313" key="3">
    <source>
        <dbReference type="Proteomes" id="UP000677611"/>
    </source>
</evidence>
<organism evidence="2 3">
    <name type="scientific">Bacillus arachidis</name>
    <dbReference type="NCBI Taxonomy" id="2819290"/>
    <lineage>
        <taxon>Bacteria</taxon>
        <taxon>Bacillati</taxon>
        <taxon>Bacillota</taxon>
        <taxon>Bacilli</taxon>
        <taxon>Bacillales</taxon>
        <taxon>Bacillaceae</taxon>
        <taxon>Bacillus</taxon>
    </lineage>
</organism>